<feature type="transmembrane region" description="Helical" evidence="7">
    <location>
        <begin position="191"/>
        <end position="212"/>
    </location>
</feature>
<dbReference type="SUPFAM" id="SSF103473">
    <property type="entry name" value="MFS general substrate transporter"/>
    <property type="match status" value="1"/>
</dbReference>
<dbReference type="InterPro" id="IPR011701">
    <property type="entry name" value="MFS"/>
</dbReference>
<reference evidence="9 10" key="1">
    <citation type="submission" date="2020-07" db="EMBL/GenBank/DDBJ databases">
        <title>MOT database genomes.</title>
        <authorList>
            <person name="Joseph S."/>
            <person name="Aduse-Opoku J."/>
            <person name="Hashim A."/>
            <person name="Wade W."/>
            <person name="Curtis M."/>
        </authorList>
    </citation>
    <scope>NUCLEOTIDE SEQUENCE [LARGE SCALE GENOMIC DNA]</scope>
    <source>
        <strain evidence="9 10">DSM 100099</strain>
    </source>
</reference>
<evidence type="ECO:0000256" key="4">
    <source>
        <dbReference type="ARBA" id="ARBA00022989"/>
    </source>
</evidence>
<dbReference type="Pfam" id="PF07690">
    <property type="entry name" value="MFS_1"/>
    <property type="match status" value="1"/>
</dbReference>
<dbReference type="Gene3D" id="1.20.1250.20">
    <property type="entry name" value="MFS general substrate transporter like domains"/>
    <property type="match status" value="1"/>
</dbReference>
<keyword evidence="10" id="KW-1185">Reference proteome</keyword>
<feature type="region of interest" description="Disordered" evidence="6">
    <location>
        <begin position="1"/>
        <end position="30"/>
    </location>
</feature>
<comment type="subcellular location">
    <subcellularLocation>
        <location evidence="1">Cell membrane</location>
        <topology evidence="1">Multi-pass membrane protein</topology>
    </subcellularLocation>
</comment>
<dbReference type="GO" id="GO:0005886">
    <property type="term" value="C:plasma membrane"/>
    <property type="evidence" value="ECO:0007669"/>
    <property type="project" value="UniProtKB-SubCell"/>
</dbReference>
<feature type="transmembrane region" description="Helical" evidence="7">
    <location>
        <begin position="160"/>
        <end position="185"/>
    </location>
</feature>
<feature type="transmembrane region" description="Helical" evidence="7">
    <location>
        <begin position="299"/>
        <end position="318"/>
    </location>
</feature>
<gene>
    <name evidence="9" type="ORF">HZZ10_00430</name>
</gene>
<evidence type="ECO:0000256" key="5">
    <source>
        <dbReference type="ARBA" id="ARBA00023136"/>
    </source>
</evidence>
<feature type="transmembrane region" description="Helical" evidence="7">
    <location>
        <begin position="357"/>
        <end position="375"/>
    </location>
</feature>
<dbReference type="PRINTS" id="PR01035">
    <property type="entry name" value="TCRTETA"/>
</dbReference>
<evidence type="ECO:0000313" key="9">
    <source>
        <dbReference type="EMBL" id="NYS92006.1"/>
    </source>
</evidence>
<protein>
    <submittedName>
        <fullName evidence="9">MFS transporter</fullName>
    </submittedName>
</protein>
<keyword evidence="3 7" id="KW-0812">Transmembrane</keyword>
<feature type="transmembrane region" description="Helical" evidence="7">
    <location>
        <begin position="103"/>
        <end position="126"/>
    </location>
</feature>
<dbReference type="PANTHER" id="PTHR43124:SF3">
    <property type="entry name" value="CHLORAMPHENICOL EFFLUX PUMP RV0191"/>
    <property type="match status" value="1"/>
</dbReference>
<keyword evidence="2" id="KW-1003">Cell membrane</keyword>
<evidence type="ECO:0000256" key="2">
    <source>
        <dbReference type="ARBA" id="ARBA00022475"/>
    </source>
</evidence>
<dbReference type="PROSITE" id="PS50850">
    <property type="entry name" value="MFS"/>
    <property type="match status" value="1"/>
</dbReference>
<feature type="transmembrane region" description="Helical" evidence="7">
    <location>
        <begin position="267"/>
        <end position="287"/>
    </location>
</feature>
<dbReference type="GO" id="GO:0022857">
    <property type="term" value="F:transmembrane transporter activity"/>
    <property type="evidence" value="ECO:0007669"/>
    <property type="project" value="InterPro"/>
</dbReference>
<keyword evidence="4 7" id="KW-1133">Transmembrane helix</keyword>
<sequence>MSQTPAAEASERDGHHAVLTRPPAAGDTGGSRDRWAAVVLLGLTTFVVVAAEMTPVGLLTPISTGLGASEGTVGLSLAITGLVAAAMAPLTPMLVRGTDRRTAMVVLMLVVAIANALTAVSTSFAVMSAARVLLAVGMGGVWAMAPSLAPRLVAPRSVGVAMTIVFGGVAVASAVGVPAGAYIGALAGWRASFWVLSAVSLLLVVALAVVLPSMSADRAAPRASLTAALGRRAVRYGLGVTALLVTAHFTAYTYMRPTLESLADLDPTVVGTMLLVFGVLGILSNFVIGPRVGRRPTAVAVVLATGLALTFGGAPFFVSTVLSAAVLMVLWGFFYGGVSVTTQTGMSRAAPDQAESVNALWAGVFNASIAVGAFSGGRIYDAGGADVTLWTAAALAAGAGALALLGAARARTR</sequence>
<feature type="transmembrane region" description="Helical" evidence="7">
    <location>
        <begin position="35"/>
        <end position="53"/>
    </location>
</feature>
<dbReference type="CDD" id="cd17324">
    <property type="entry name" value="MFS_NepI_like"/>
    <property type="match status" value="1"/>
</dbReference>
<evidence type="ECO:0000256" key="3">
    <source>
        <dbReference type="ARBA" id="ARBA00022692"/>
    </source>
</evidence>
<dbReference type="InterPro" id="IPR020846">
    <property type="entry name" value="MFS_dom"/>
</dbReference>
<name>A0A853ENE8_9MICO</name>
<dbReference type="AlphaFoldDB" id="A0A853ENE8"/>
<dbReference type="EMBL" id="JACBYE010000001">
    <property type="protein sequence ID" value="NYS92006.1"/>
    <property type="molecule type" value="Genomic_DNA"/>
</dbReference>
<organism evidence="9 10">
    <name type="scientific">Sanguibacter inulinus</name>
    <dbReference type="NCBI Taxonomy" id="60922"/>
    <lineage>
        <taxon>Bacteria</taxon>
        <taxon>Bacillati</taxon>
        <taxon>Actinomycetota</taxon>
        <taxon>Actinomycetes</taxon>
        <taxon>Micrococcales</taxon>
        <taxon>Sanguibacteraceae</taxon>
        <taxon>Sanguibacter</taxon>
    </lineage>
</organism>
<proteinExistence type="predicted"/>
<feature type="transmembrane region" description="Helical" evidence="7">
    <location>
        <begin position="324"/>
        <end position="345"/>
    </location>
</feature>
<evidence type="ECO:0000313" key="10">
    <source>
        <dbReference type="Proteomes" id="UP000561011"/>
    </source>
</evidence>
<evidence type="ECO:0000259" key="8">
    <source>
        <dbReference type="PROSITE" id="PS50850"/>
    </source>
</evidence>
<feature type="transmembrane region" description="Helical" evidence="7">
    <location>
        <begin position="73"/>
        <end position="91"/>
    </location>
</feature>
<feature type="transmembrane region" description="Helical" evidence="7">
    <location>
        <begin position="132"/>
        <end position="153"/>
    </location>
</feature>
<feature type="transmembrane region" description="Helical" evidence="7">
    <location>
        <begin position="387"/>
        <end position="408"/>
    </location>
</feature>
<dbReference type="InterPro" id="IPR001958">
    <property type="entry name" value="Tet-R_TetA/multi-R_MdtG-like"/>
</dbReference>
<accession>A0A853ENE8</accession>
<evidence type="ECO:0000256" key="6">
    <source>
        <dbReference type="SAM" id="MobiDB-lite"/>
    </source>
</evidence>
<feature type="domain" description="Major facilitator superfamily (MFS) profile" evidence="8">
    <location>
        <begin position="37"/>
        <end position="411"/>
    </location>
</feature>
<dbReference type="InterPro" id="IPR036259">
    <property type="entry name" value="MFS_trans_sf"/>
</dbReference>
<dbReference type="InterPro" id="IPR050189">
    <property type="entry name" value="MFS_Efflux_Transporters"/>
</dbReference>
<feature type="transmembrane region" description="Helical" evidence="7">
    <location>
        <begin position="233"/>
        <end position="255"/>
    </location>
</feature>
<dbReference type="PANTHER" id="PTHR43124">
    <property type="entry name" value="PURINE EFFLUX PUMP PBUE"/>
    <property type="match status" value="1"/>
</dbReference>
<evidence type="ECO:0000256" key="1">
    <source>
        <dbReference type="ARBA" id="ARBA00004651"/>
    </source>
</evidence>
<comment type="caution">
    <text evidence="9">The sequence shown here is derived from an EMBL/GenBank/DDBJ whole genome shotgun (WGS) entry which is preliminary data.</text>
</comment>
<keyword evidence="5 7" id="KW-0472">Membrane</keyword>
<dbReference type="Proteomes" id="UP000561011">
    <property type="component" value="Unassembled WGS sequence"/>
</dbReference>
<evidence type="ECO:0000256" key="7">
    <source>
        <dbReference type="SAM" id="Phobius"/>
    </source>
</evidence>